<name>A0A8K0C9L0_IGNLU</name>
<organism evidence="2 3">
    <name type="scientific">Ignelater luminosus</name>
    <name type="common">Cucubano</name>
    <name type="synonym">Pyrophorus luminosus</name>
    <dbReference type="NCBI Taxonomy" id="2038154"/>
    <lineage>
        <taxon>Eukaryota</taxon>
        <taxon>Metazoa</taxon>
        <taxon>Ecdysozoa</taxon>
        <taxon>Arthropoda</taxon>
        <taxon>Hexapoda</taxon>
        <taxon>Insecta</taxon>
        <taxon>Pterygota</taxon>
        <taxon>Neoptera</taxon>
        <taxon>Endopterygota</taxon>
        <taxon>Coleoptera</taxon>
        <taxon>Polyphaga</taxon>
        <taxon>Elateriformia</taxon>
        <taxon>Elateroidea</taxon>
        <taxon>Elateridae</taxon>
        <taxon>Agrypninae</taxon>
        <taxon>Pyrophorini</taxon>
        <taxon>Ignelater</taxon>
    </lineage>
</organism>
<reference evidence="2" key="1">
    <citation type="submission" date="2019-08" db="EMBL/GenBank/DDBJ databases">
        <title>The genome of the North American firefly Photinus pyralis.</title>
        <authorList>
            <consortium name="Photinus pyralis genome working group"/>
            <person name="Fallon T.R."/>
            <person name="Sander Lower S.E."/>
            <person name="Weng J.-K."/>
        </authorList>
    </citation>
    <scope>NUCLEOTIDE SEQUENCE</scope>
    <source>
        <strain evidence="2">TRF0915ILg1</strain>
        <tissue evidence="2">Whole body</tissue>
    </source>
</reference>
<evidence type="ECO:0000313" key="3">
    <source>
        <dbReference type="Proteomes" id="UP000801492"/>
    </source>
</evidence>
<feature type="region of interest" description="Disordered" evidence="1">
    <location>
        <begin position="36"/>
        <end position="58"/>
    </location>
</feature>
<keyword evidence="3" id="KW-1185">Reference proteome</keyword>
<gene>
    <name evidence="2" type="ORF">ILUMI_24906</name>
</gene>
<sequence>MEVATNLFTSLDDFIINRRDKFDYFESSAKEKNLESDYKDLSQRTRGRSSRQAFLDGSAPSLASKTAIEFLQGHKSSVWFFSRLKTLNSEELKQSCKEFVEIYYEDVSEKELEMQCLHLTEYLKIAPSSENEEANSLSGISHLQIEKNKK</sequence>
<dbReference type="OrthoDB" id="10063284at2759"/>
<dbReference type="Proteomes" id="UP000801492">
    <property type="component" value="Unassembled WGS sequence"/>
</dbReference>
<dbReference type="EMBL" id="VTPC01090834">
    <property type="protein sequence ID" value="KAF2881261.1"/>
    <property type="molecule type" value="Genomic_DNA"/>
</dbReference>
<evidence type="ECO:0000256" key="1">
    <source>
        <dbReference type="SAM" id="MobiDB-lite"/>
    </source>
</evidence>
<comment type="caution">
    <text evidence="2">The sequence shown here is derived from an EMBL/GenBank/DDBJ whole genome shotgun (WGS) entry which is preliminary data.</text>
</comment>
<protein>
    <submittedName>
        <fullName evidence="2">Uncharacterized protein</fullName>
    </submittedName>
</protein>
<evidence type="ECO:0000313" key="2">
    <source>
        <dbReference type="EMBL" id="KAF2881261.1"/>
    </source>
</evidence>
<accession>A0A8K0C9L0</accession>
<proteinExistence type="predicted"/>
<dbReference type="AlphaFoldDB" id="A0A8K0C9L0"/>